<keyword evidence="1" id="KW-0548">Nucleotidyltransferase</keyword>
<evidence type="ECO:0000313" key="1">
    <source>
        <dbReference type="EMBL" id="ABK80590.1"/>
    </source>
</evidence>
<reference evidence="1" key="1">
    <citation type="journal article" date="2007" name="Environ. Microbiol.">
        <title>Quantitative distribution of presumptive archaeal and bacterial nitrifiers in Monterey Bay and the North Pacific Subtropical Gyre.</title>
        <authorList>
            <person name="Mincer T.J."/>
            <person name="Church M.J."/>
            <person name="Taylor L.T."/>
            <person name="Preston C."/>
            <person name="Karl D.M."/>
            <person name="Delong E.F."/>
        </authorList>
    </citation>
    <scope>NUCLEOTIDE SEQUENCE</scope>
</reference>
<name>A4GIZ7_9BACT</name>
<dbReference type="Gene3D" id="3.30.428.10">
    <property type="entry name" value="HIT-like"/>
    <property type="match status" value="1"/>
</dbReference>
<protein>
    <submittedName>
        <fullName evidence="1">Putative galactose-1-phosphate uridylyltransferase</fullName>
    </submittedName>
</protein>
<organism evidence="1">
    <name type="scientific">uncultured marine Nitrospinaceae bacterium</name>
    <dbReference type="NCBI Taxonomy" id="482920"/>
    <lineage>
        <taxon>Bacteria</taxon>
        <taxon>Pseudomonadati</taxon>
        <taxon>Nitrospinota/Tectimicrobiota group</taxon>
        <taxon>Nitrospinota</taxon>
        <taxon>Nitrospinia</taxon>
        <taxon>Nitrospinales</taxon>
        <taxon>Nitrospinaceae</taxon>
        <taxon>environmental samples</taxon>
    </lineage>
</organism>
<proteinExistence type="predicted"/>
<sequence length="233" mass="27128">MDFASVPDKYLALTGEGVMEQETKVLYDKINGIGTHEVVIESPDQNTELELLNKRLIKVAEMGNEKKFRIAIRVPETFYLLRNHESLEPDSFITEAQLIKKHQSEEPDEPVSVEVQLGRDQIDAICRVLQSEFTTETKNITSFKSYVHNLASNTLKMAIQEVENFLQEMRNLEQDYKGDNIYKFFQEHWAQYGEDFYFIVKSIDLAGIWVVRDSSLLEQLNDDQKIEIYLEVH</sequence>
<dbReference type="EMBL" id="EF106972">
    <property type="protein sequence ID" value="ABK80590.1"/>
    <property type="molecule type" value="Genomic_DNA"/>
</dbReference>
<dbReference type="InterPro" id="IPR036265">
    <property type="entry name" value="HIT-like_sf"/>
</dbReference>
<dbReference type="GO" id="GO:0016779">
    <property type="term" value="F:nucleotidyltransferase activity"/>
    <property type="evidence" value="ECO:0007669"/>
    <property type="project" value="UniProtKB-KW"/>
</dbReference>
<dbReference type="AlphaFoldDB" id="A4GIZ7"/>
<keyword evidence="1" id="KW-0808">Transferase</keyword>
<accession>A4GIZ7</accession>